<evidence type="ECO:0000256" key="1">
    <source>
        <dbReference type="SAM" id="MobiDB-lite"/>
    </source>
</evidence>
<proteinExistence type="predicted"/>
<evidence type="ECO:0000313" key="2">
    <source>
        <dbReference type="EMBL" id="MET3868364.1"/>
    </source>
</evidence>
<protein>
    <submittedName>
        <fullName evidence="2">Uncharacterized protein</fullName>
    </submittedName>
</protein>
<evidence type="ECO:0000313" key="3">
    <source>
        <dbReference type="Proteomes" id="UP001549119"/>
    </source>
</evidence>
<dbReference type="EMBL" id="JBEPNW010000002">
    <property type="protein sequence ID" value="MET3868364.1"/>
    <property type="molecule type" value="Genomic_DNA"/>
</dbReference>
<name>A0ABV2NPB0_9HYPH</name>
<feature type="region of interest" description="Disordered" evidence="1">
    <location>
        <begin position="161"/>
        <end position="183"/>
    </location>
</feature>
<reference evidence="2 3" key="1">
    <citation type="submission" date="2024-06" db="EMBL/GenBank/DDBJ databases">
        <title>Genomics of switchgrass bacterial isolates.</title>
        <authorList>
            <person name="Shade A."/>
        </authorList>
    </citation>
    <scope>NUCLEOTIDE SEQUENCE [LARGE SCALE GENOMIC DNA]</scope>
    <source>
        <strain evidence="2 3">PvP084</strain>
    </source>
</reference>
<accession>A0ABV2NPB0</accession>
<gene>
    <name evidence="2" type="ORF">ABIC20_005673</name>
</gene>
<comment type="caution">
    <text evidence="2">The sequence shown here is derived from an EMBL/GenBank/DDBJ whole genome shotgun (WGS) entry which is preliminary data.</text>
</comment>
<dbReference type="RefSeq" id="WP_209650426.1">
    <property type="nucleotide sequence ID" value="NZ_JBEPNV010000001.1"/>
</dbReference>
<keyword evidence="3" id="KW-1185">Reference proteome</keyword>
<dbReference type="Proteomes" id="UP001549119">
    <property type="component" value="Unassembled WGS sequence"/>
</dbReference>
<sequence length="183" mass="19294">MENAARINPAAYAAVLEAVRSAWALVDNTGYDEFLPLAINRDDWNDLAASMAALNALIPAGELPAEPPHAVVCCWPAASGSRPELSEVTELQIRYLCSALGGSIDEKAALALRVRELEADCGAAIGAIRNTIVALDAQGCCQMMADALRILIDRVDAGGSIRGEWPPSGSTDTTHQPPKPQST</sequence>
<organism evidence="2 3">
    <name type="scientific">Methylobacterium radiotolerans</name>
    <dbReference type="NCBI Taxonomy" id="31998"/>
    <lineage>
        <taxon>Bacteria</taxon>
        <taxon>Pseudomonadati</taxon>
        <taxon>Pseudomonadota</taxon>
        <taxon>Alphaproteobacteria</taxon>
        <taxon>Hyphomicrobiales</taxon>
        <taxon>Methylobacteriaceae</taxon>
        <taxon>Methylobacterium</taxon>
    </lineage>
</organism>